<dbReference type="Proteomes" id="UP001066276">
    <property type="component" value="Chromosome 10"/>
</dbReference>
<sequence length="79" mass="8187">MRGTRRLLEPQRVLGSPLNRGFPGTPEPLGSRAGPRKAHQGAPQEAGGEWTGSRQATAAIVLALCGHCAFLTAPEGTVA</sequence>
<organism evidence="2 3">
    <name type="scientific">Pleurodeles waltl</name>
    <name type="common">Iberian ribbed newt</name>
    <dbReference type="NCBI Taxonomy" id="8319"/>
    <lineage>
        <taxon>Eukaryota</taxon>
        <taxon>Metazoa</taxon>
        <taxon>Chordata</taxon>
        <taxon>Craniata</taxon>
        <taxon>Vertebrata</taxon>
        <taxon>Euteleostomi</taxon>
        <taxon>Amphibia</taxon>
        <taxon>Batrachia</taxon>
        <taxon>Caudata</taxon>
        <taxon>Salamandroidea</taxon>
        <taxon>Salamandridae</taxon>
        <taxon>Pleurodelinae</taxon>
        <taxon>Pleurodeles</taxon>
    </lineage>
</organism>
<evidence type="ECO:0000256" key="1">
    <source>
        <dbReference type="SAM" id="MobiDB-lite"/>
    </source>
</evidence>
<dbReference type="EMBL" id="JANPWB010000014">
    <property type="protein sequence ID" value="KAJ1099342.1"/>
    <property type="molecule type" value="Genomic_DNA"/>
</dbReference>
<keyword evidence="3" id="KW-1185">Reference proteome</keyword>
<proteinExistence type="predicted"/>
<evidence type="ECO:0000313" key="2">
    <source>
        <dbReference type="EMBL" id="KAJ1099342.1"/>
    </source>
</evidence>
<evidence type="ECO:0000313" key="3">
    <source>
        <dbReference type="Proteomes" id="UP001066276"/>
    </source>
</evidence>
<protein>
    <submittedName>
        <fullName evidence="2">Uncharacterized protein</fullName>
    </submittedName>
</protein>
<accession>A0AAV7M738</accession>
<gene>
    <name evidence="2" type="ORF">NDU88_004444</name>
</gene>
<dbReference type="AlphaFoldDB" id="A0AAV7M738"/>
<feature type="region of interest" description="Disordered" evidence="1">
    <location>
        <begin position="1"/>
        <end position="53"/>
    </location>
</feature>
<reference evidence="2" key="1">
    <citation type="journal article" date="2022" name="bioRxiv">
        <title>Sequencing and chromosome-scale assembly of the giantPleurodeles waltlgenome.</title>
        <authorList>
            <person name="Brown T."/>
            <person name="Elewa A."/>
            <person name="Iarovenko S."/>
            <person name="Subramanian E."/>
            <person name="Araus A.J."/>
            <person name="Petzold A."/>
            <person name="Susuki M."/>
            <person name="Suzuki K.-i.T."/>
            <person name="Hayashi T."/>
            <person name="Toyoda A."/>
            <person name="Oliveira C."/>
            <person name="Osipova E."/>
            <person name="Leigh N.D."/>
            <person name="Simon A."/>
            <person name="Yun M.H."/>
        </authorList>
    </citation>
    <scope>NUCLEOTIDE SEQUENCE</scope>
    <source>
        <strain evidence="2">20211129_DDA</strain>
        <tissue evidence="2">Liver</tissue>
    </source>
</reference>
<comment type="caution">
    <text evidence="2">The sequence shown here is derived from an EMBL/GenBank/DDBJ whole genome shotgun (WGS) entry which is preliminary data.</text>
</comment>
<name>A0AAV7M738_PLEWA</name>